<dbReference type="EC" id="2.4.2.1" evidence="4 9"/>
<comment type="similarity">
    <text evidence="2 9">Belongs to the PNP/MTAP phosphorylase family.</text>
</comment>
<protein>
    <recommendedName>
        <fullName evidence="5 9">Purine nucleoside phosphorylase</fullName>
        <ecNumber evidence="4 9">2.4.2.1</ecNumber>
    </recommendedName>
    <alternativeName>
        <fullName evidence="8 9">Inosine-guanosine phosphorylase</fullName>
    </alternativeName>
</protein>
<dbReference type="PIRSF" id="PIRSF000477">
    <property type="entry name" value="PurNPase"/>
    <property type="match status" value="1"/>
</dbReference>
<feature type="binding site" evidence="10">
    <location>
        <position position="204"/>
    </location>
    <ligand>
        <name>phosphate</name>
        <dbReference type="ChEBI" id="CHEBI:43474"/>
    </ligand>
</feature>
<sequence>MGELADALRSQLGARAPRIALVLGSGLGALVDAVEEPKRVPYSALPGMPVSAVSGHAGEVVIGWLAGVEIVILSGRIHYYESGDPAAMRPALEALKAIGIEILVLTNAAGSVNPSIQPGEVMLIEDHIAFSGRNPLIGEPSDARFVGMTTAYDEALRTAMLRGAVKVEEGLHRGVYMWFSGPSFETPAEIRMAKVLGADAVGMSTVPETILARFLGLRVVAASVITNMGAGITGDELSHTETKEVAPRGGARLARILAAALPHIAA</sequence>
<evidence type="ECO:0000256" key="9">
    <source>
        <dbReference type="PIRNR" id="PIRNR000477"/>
    </source>
</evidence>
<dbReference type="Gene3D" id="3.40.50.1580">
    <property type="entry name" value="Nucleoside phosphorylase domain"/>
    <property type="match status" value="1"/>
</dbReference>
<dbReference type="EMBL" id="JACIDO010000003">
    <property type="protein sequence ID" value="MBB3935888.1"/>
    <property type="molecule type" value="Genomic_DNA"/>
</dbReference>
<gene>
    <name evidence="12" type="ORF">GGR05_002032</name>
</gene>
<comment type="subunit">
    <text evidence="3">Homotrimer.</text>
</comment>
<feature type="binding site" evidence="10">
    <location>
        <position position="25"/>
    </location>
    <ligand>
        <name>phosphate</name>
        <dbReference type="ChEBI" id="CHEBI:43474"/>
    </ligand>
</feature>
<reference evidence="12 13" key="1">
    <citation type="submission" date="2020-08" db="EMBL/GenBank/DDBJ databases">
        <title>Genomic Encyclopedia of Type Strains, Phase IV (KMG-IV): sequencing the most valuable type-strain genomes for metagenomic binning, comparative biology and taxonomic classification.</title>
        <authorList>
            <person name="Goeker M."/>
        </authorList>
    </citation>
    <scope>NUCLEOTIDE SEQUENCE [LARGE SCALE GENOMIC DNA]</scope>
    <source>
        <strain evidence="12 13">DSM 25024</strain>
    </source>
</reference>
<comment type="function">
    <text evidence="9">The purine nucleoside phosphorylases catalyze the phosphorolytic breakdown of the N-glycosidic bond in the beta-(deoxy)ribonucleoside molecules, with the formation of the corresponding free purine bases and pentose-1-phosphate.</text>
</comment>
<keyword evidence="13" id="KW-1185">Reference proteome</keyword>
<comment type="pathway">
    <text evidence="1 9">Purine metabolism; purine nucleoside salvage.</text>
</comment>
<accession>A0A7W6BPY1</accession>
<dbReference type="CDD" id="cd09009">
    <property type="entry name" value="PNP-EcPNPII_like"/>
    <property type="match status" value="1"/>
</dbReference>
<dbReference type="PANTHER" id="PTHR11904:SF9">
    <property type="entry name" value="PURINE NUCLEOSIDE PHOSPHORYLASE-RELATED"/>
    <property type="match status" value="1"/>
</dbReference>
<evidence type="ECO:0000313" key="12">
    <source>
        <dbReference type="EMBL" id="MBB3935888.1"/>
    </source>
</evidence>
<evidence type="ECO:0000256" key="10">
    <source>
        <dbReference type="PIRSR" id="PIRSR000477-2"/>
    </source>
</evidence>
<evidence type="ECO:0000256" key="2">
    <source>
        <dbReference type="ARBA" id="ARBA00006751"/>
    </source>
</evidence>
<dbReference type="InterPro" id="IPR011269">
    <property type="entry name" value="PUNP"/>
</dbReference>
<feature type="binding site" evidence="10">
    <location>
        <begin position="76"/>
        <end position="78"/>
    </location>
    <ligand>
        <name>phosphate</name>
        <dbReference type="ChEBI" id="CHEBI:43474"/>
    </ligand>
</feature>
<dbReference type="InterPro" id="IPR000845">
    <property type="entry name" value="Nucleoside_phosphorylase_d"/>
</dbReference>
<feature type="binding site" evidence="10">
    <location>
        <position position="227"/>
    </location>
    <ligand>
        <name>a purine D-ribonucleoside</name>
        <dbReference type="ChEBI" id="CHEBI:142355"/>
    </ligand>
</feature>
<name>A0A7W6BPY1_9HYPH</name>
<evidence type="ECO:0000313" key="13">
    <source>
        <dbReference type="Proteomes" id="UP000531216"/>
    </source>
</evidence>
<dbReference type="GO" id="GO:0005737">
    <property type="term" value="C:cytoplasm"/>
    <property type="evidence" value="ECO:0007669"/>
    <property type="project" value="TreeGrafter"/>
</dbReference>
<dbReference type="InterPro" id="IPR035994">
    <property type="entry name" value="Nucleoside_phosphorylase_sf"/>
</dbReference>
<evidence type="ECO:0000256" key="7">
    <source>
        <dbReference type="ARBA" id="ARBA00022679"/>
    </source>
</evidence>
<dbReference type="OrthoDB" id="1523230at2"/>
<dbReference type="NCBIfam" id="TIGR01697">
    <property type="entry name" value="PNPH-PUNA-XAPA"/>
    <property type="match status" value="1"/>
</dbReference>
<evidence type="ECO:0000256" key="6">
    <source>
        <dbReference type="ARBA" id="ARBA00022676"/>
    </source>
</evidence>
<keyword evidence="6 9" id="KW-0328">Glycosyltransferase</keyword>
<evidence type="ECO:0000259" key="11">
    <source>
        <dbReference type="Pfam" id="PF01048"/>
    </source>
</evidence>
<dbReference type="RefSeq" id="WP_090966556.1">
    <property type="nucleotide sequence ID" value="NZ_FOOA01000031.1"/>
</dbReference>
<dbReference type="AlphaFoldDB" id="A0A7W6BPY1"/>
<feature type="binding site" evidence="10">
    <location>
        <position position="108"/>
    </location>
    <ligand>
        <name>phosphate</name>
        <dbReference type="ChEBI" id="CHEBI:43474"/>
    </ligand>
</feature>
<dbReference type="Proteomes" id="UP000531216">
    <property type="component" value="Unassembled WGS sequence"/>
</dbReference>
<feature type="binding site" evidence="10">
    <location>
        <position position="185"/>
    </location>
    <ligand>
        <name>a purine D-ribonucleoside</name>
        <dbReference type="ChEBI" id="CHEBI:142355"/>
    </ligand>
</feature>
<proteinExistence type="inferred from homology"/>
<dbReference type="Pfam" id="PF01048">
    <property type="entry name" value="PNP_UDP_1"/>
    <property type="match status" value="1"/>
</dbReference>
<dbReference type="NCBIfam" id="NF006054">
    <property type="entry name" value="PRK08202.1"/>
    <property type="match status" value="1"/>
</dbReference>
<evidence type="ECO:0000256" key="4">
    <source>
        <dbReference type="ARBA" id="ARBA00011886"/>
    </source>
</evidence>
<comment type="caution">
    <text evidence="12">The sequence shown here is derived from an EMBL/GenBank/DDBJ whole genome shotgun (WGS) entry which is preliminary data.</text>
</comment>
<dbReference type="SUPFAM" id="SSF53167">
    <property type="entry name" value="Purine and uridine phosphorylases"/>
    <property type="match status" value="1"/>
</dbReference>
<organism evidence="12 13">
    <name type="scientific">Aureimonas phyllosphaerae</name>
    <dbReference type="NCBI Taxonomy" id="1166078"/>
    <lineage>
        <taxon>Bacteria</taxon>
        <taxon>Pseudomonadati</taxon>
        <taxon>Pseudomonadota</taxon>
        <taxon>Alphaproteobacteria</taxon>
        <taxon>Hyphomicrobiales</taxon>
        <taxon>Aurantimonadaceae</taxon>
        <taxon>Aureimonas</taxon>
    </lineage>
</organism>
<keyword evidence="7 9" id="KW-0808">Transferase</keyword>
<dbReference type="PANTHER" id="PTHR11904">
    <property type="entry name" value="METHYLTHIOADENOSINE/PURINE NUCLEOSIDE PHOSPHORYLASE"/>
    <property type="match status" value="1"/>
</dbReference>
<dbReference type="GO" id="GO:0004731">
    <property type="term" value="F:purine-nucleoside phosphorylase activity"/>
    <property type="evidence" value="ECO:0007669"/>
    <property type="project" value="UniProtKB-EC"/>
</dbReference>
<dbReference type="NCBIfam" id="TIGR01698">
    <property type="entry name" value="PUNP"/>
    <property type="match status" value="1"/>
</dbReference>
<evidence type="ECO:0000256" key="1">
    <source>
        <dbReference type="ARBA" id="ARBA00005058"/>
    </source>
</evidence>
<feature type="domain" description="Nucleoside phosphorylase" evidence="11">
    <location>
        <begin position="18"/>
        <end position="261"/>
    </location>
</feature>
<dbReference type="UniPathway" id="UPA00606"/>
<dbReference type="InterPro" id="IPR011268">
    <property type="entry name" value="Purine_phosphorylase"/>
</dbReference>
<evidence type="ECO:0000256" key="5">
    <source>
        <dbReference type="ARBA" id="ARBA00013834"/>
    </source>
</evidence>
<evidence type="ECO:0000256" key="3">
    <source>
        <dbReference type="ARBA" id="ARBA00011233"/>
    </source>
</evidence>
<evidence type="ECO:0000256" key="8">
    <source>
        <dbReference type="ARBA" id="ARBA00031036"/>
    </source>
</evidence>
<dbReference type="GO" id="GO:0009116">
    <property type="term" value="P:nucleoside metabolic process"/>
    <property type="evidence" value="ECO:0007669"/>
    <property type="project" value="InterPro"/>
</dbReference>
<feature type="binding site" evidence="10">
    <location>
        <position position="56"/>
    </location>
    <ligand>
        <name>phosphate</name>
        <dbReference type="ChEBI" id="CHEBI:43474"/>
    </ligand>
</feature>